<sequence length="205" mass="22237">MALSLLLFTLWLAAGRDNLAGGESLCPLCDSSLTASRLCPFTDMPVNVQRRNSSSAAVWVTGDGRAEDELLVMRHTEEASSSSPFFAGEPVEEGDRAQDRSLRRDDAESREEMTTGWQEVEGEDDASPSSSSSSSSSSFFTVVSVSGGGEANVEEELRWIPIYEELNGEMVELARFPLQREAGYFSFATTVNDASPHPIEPGMAL</sequence>
<feature type="compositionally biased region" description="Basic and acidic residues" evidence="1">
    <location>
        <begin position="93"/>
        <end position="113"/>
    </location>
</feature>
<dbReference type="Proteomes" id="UP000595140">
    <property type="component" value="Unassembled WGS sequence"/>
</dbReference>
<keyword evidence="4" id="KW-1185">Reference proteome</keyword>
<evidence type="ECO:0000313" key="3">
    <source>
        <dbReference type="EMBL" id="VFR00723.1"/>
    </source>
</evidence>
<proteinExistence type="predicted"/>
<keyword evidence="2" id="KW-0732">Signal</keyword>
<evidence type="ECO:0000256" key="2">
    <source>
        <dbReference type="SAM" id="SignalP"/>
    </source>
</evidence>
<name>A0A484NHW7_9ASTE</name>
<reference evidence="3 4" key="1">
    <citation type="submission" date="2018-04" db="EMBL/GenBank/DDBJ databases">
        <authorList>
            <person name="Vogel A."/>
        </authorList>
    </citation>
    <scope>NUCLEOTIDE SEQUENCE [LARGE SCALE GENOMIC DNA]</scope>
</reference>
<feature type="region of interest" description="Disordered" evidence="1">
    <location>
        <begin position="76"/>
        <end position="140"/>
    </location>
</feature>
<evidence type="ECO:0008006" key="5">
    <source>
        <dbReference type="Google" id="ProtNLM"/>
    </source>
</evidence>
<evidence type="ECO:0000256" key="1">
    <source>
        <dbReference type="SAM" id="MobiDB-lite"/>
    </source>
</evidence>
<accession>A0A484NHW7</accession>
<dbReference type="AlphaFoldDB" id="A0A484NHW7"/>
<feature type="chain" id="PRO_5019803812" description="Transmembrane protein" evidence="2">
    <location>
        <begin position="16"/>
        <end position="205"/>
    </location>
</feature>
<protein>
    <recommendedName>
        <fullName evidence="5">Transmembrane protein</fullName>
    </recommendedName>
</protein>
<feature type="signal peptide" evidence="2">
    <location>
        <begin position="1"/>
        <end position="15"/>
    </location>
</feature>
<dbReference type="EMBL" id="OOIL02006707">
    <property type="protein sequence ID" value="VFR00723.1"/>
    <property type="molecule type" value="Genomic_DNA"/>
</dbReference>
<organism evidence="3 4">
    <name type="scientific">Cuscuta campestris</name>
    <dbReference type="NCBI Taxonomy" id="132261"/>
    <lineage>
        <taxon>Eukaryota</taxon>
        <taxon>Viridiplantae</taxon>
        <taxon>Streptophyta</taxon>
        <taxon>Embryophyta</taxon>
        <taxon>Tracheophyta</taxon>
        <taxon>Spermatophyta</taxon>
        <taxon>Magnoliopsida</taxon>
        <taxon>eudicotyledons</taxon>
        <taxon>Gunneridae</taxon>
        <taxon>Pentapetalae</taxon>
        <taxon>asterids</taxon>
        <taxon>lamiids</taxon>
        <taxon>Solanales</taxon>
        <taxon>Convolvulaceae</taxon>
        <taxon>Cuscuteae</taxon>
        <taxon>Cuscuta</taxon>
        <taxon>Cuscuta subgen. Grammica</taxon>
        <taxon>Cuscuta sect. Cleistogrammica</taxon>
    </lineage>
</organism>
<feature type="compositionally biased region" description="Low complexity" evidence="1">
    <location>
        <begin position="127"/>
        <end position="140"/>
    </location>
</feature>
<evidence type="ECO:0000313" key="4">
    <source>
        <dbReference type="Proteomes" id="UP000595140"/>
    </source>
</evidence>
<gene>
    <name evidence="3" type="ORF">CCAM_LOCUS42498</name>
</gene>